<keyword evidence="2" id="KW-0489">Methyltransferase</keyword>
<sequence>MYYTIFKTRFCNITLAGDEKGLAHLHLNTGEGSRQFEIQDSWEFNPDLPTA</sequence>
<dbReference type="GO" id="GO:0003908">
    <property type="term" value="F:methylated-DNA-[protein]-cysteine S-methyltransferase activity"/>
    <property type="evidence" value="ECO:0007669"/>
    <property type="project" value="InterPro"/>
</dbReference>
<evidence type="ECO:0000313" key="2">
    <source>
        <dbReference type="EMBL" id="ACN16576.1"/>
    </source>
</evidence>
<dbReference type="AlphaFoldDB" id="C0Q971"/>
<proteinExistence type="predicted"/>
<dbReference type="GO" id="GO:0006281">
    <property type="term" value="P:DNA repair"/>
    <property type="evidence" value="ECO:0007669"/>
    <property type="project" value="InterPro"/>
</dbReference>
<name>C0Q971_DESAH</name>
<dbReference type="KEGG" id="dat:HRM2_35050"/>
<accession>C0Q971</accession>
<evidence type="ECO:0000313" key="3">
    <source>
        <dbReference type="Proteomes" id="UP000000442"/>
    </source>
</evidence>
<dbReference type="EMBL" id="CP001087">
    <property type="protein sequence ID" value="ACN16576.1"/>
    <property type="molecule type" value="Genomic_DNA"/>
</dbReference>
<dbReference type="Proteomes" id="UP000000442">
    <property type="component" value="Chromosome"/>
</dbReference>
<dbReference type="RefSeq" id="WP_015905326.1">
    <property type="nucleotide sequence ID" value="NC_012108.1"/>
</dbReference>
<dbReference type="InterPro" id="IPR008332">
    <property type="entry name" value="MethylG_MeTrfase_N"/>
</dbReference>
<keyword evidence="2" id="KW-0808">Transferase</keyword>
<organism evidence="2 3">
    <name type="scientific">Desulforapulum autotrophicum (strain ATCC 43914 / DSM 3382 / VKM B-1955 / HRM2)</name>
    <name type="common">Desulfobacterium autotrophicum</name>
    <dbReference type="NCBI Taxonomy" id="177437"/>
    <lineage>
        <taxon>Bacteria</taxon>
        <taxon>Pseudomonadati</taxon>
        <taxon>Thermodesulfobacteriota</taxon>
        <taxon>Desulfobacteria</taxon>
        <taxon>Desulfobacterales</taxon>
        <taxon>Desulfobacteraceae</taxon>
        <taxon>Desulforapulum</taxon>
    </lineage>
</organism>
<reference evidence="2 3" key="1">
    <citation type="journal article" date="2009" name="Environ. Microbiol.">
        <title>Genome sequence of Desulfobacterium autotrophicum HRM2, a marine sulfate reducer oxidizing organic carbon completely to carbon dioxide.</title>
        <authorList>
            <person name="Strittmatter A.W."/>
            <person name="Liesegang H."/>
            <person name="Rabus R."/>
            <person name="Decker I."/>
            <person name="Amann J."/>
            <person name="Andres S."/>
            <person name="Henne A."/>
            <person name="Fricke W.F."/>
            <person name="Martinez-Arias R."/>
            <person name="Bartels D."/>
            <person name="Goesmann A."/>
            <person name="Krause L."/>
            <person name="Puehler A."/>
            <person name="Klenk H.P."/>
            <person name="Richter M."/>
            <person name="Schuler M."/>
            <person name="Gloeckner F.O."/>
            <person name="Meyerdierks A."/>
            <person name="Gottschalk G."/>
            <person name="Amann R."/>
        </authorList>
    </citation>
    <scope>NUCLEOTIDE SEQUENCE [LARGE SCALE GENOMIC DNA]</scope>
    <source>
        <strain evidence="3">ATCC 43914 / DSM 3382 / HRM2</strain>
    </source>
</reference>
<protein>
    <submittedName>
        <fullName evidence="2">Methylated-DNA--protein-cysteine methyltransferase (6-O-methylguanine-DNA methyltransferase) (MGMT) (O-6-methylguanine-DNA-alkyltransferase)</fullName>
    </submittedName>
</protein>
<dbReference type="HOGENOM" id="CLU_3098074_0_0_7"/>
<keyword evidence="3" id="KW-1185">Reference proteome</keyword>
<dbReference type="Pfam" id="PF02870">
    <property type="entry name" value="Methyltransf_1N"/>
    <property type="match status" value="1"/>
</dbReference>
<feature type="domain" description="Methylguanine DNA methyltransferase ribonuclease-like" evidence="1">
    <location>
        <begin position="1"/>
        <end position="37"/>
    </location>
</feature>
<gene>
    <name evidence="2" type="ordered locus">HRM2_35050</name>
</gene>
<dbReference type="STRING" id="177437.HRM2_35050"/>
<dbReference type="GO" id="GO:0032259">
    <property type="term" value="P:methylation"/>
    <property type="evidence" value="ECO:0007669"/>
    <property type="project" value="UniProtKB-KW"/>
</dbReference>
<evidence type="ECO:0000259" key="1">
    <source>
        <dbReference type="Pfam" id="PF02870"/>
    </source>
</evidence>